<dbReference type="RefSeq" id="WP_059031480.1">
    <property type="nucleotide sequence ID" value="NZ_BSDN01000001.1"/>
</dbReference>
<evidence type="ECO:0000256" key="6">
    <source>
        <dbReference type="ARBA" id="ARBA00023136"/>
    </source>
</evidence>
<dbReference type="PANTHER" id="PTHR43744">
    <property type="entry name" value="ABC TRANSPORTER PERMEASE PROTEIN MG189-RELATED-RELATED"/>
    <property type="match status" value="1"/>
</dbReference>
<dbReference type="Pfam" id="PF00528">
    <property type="entry name" value="BPD_transp_1"/>
    <property type="match status" value="1"/>
</dbReference>
<feature type="transmembrane region" description="Helical" evidence="7">
    <location>
        <begin position="77"/>
        <end position="101"/>
    </location>
</feature>
<reference evidence="9" key="1">
    <citation type="journal article" date="2016" name="Genome Announc.">
        <title>Draft Genome Sequence of the Syntrophic Lactate-Degrading Bacterium Tepidanaerobacter syntrophicus JLT.</title>
        <authorList>
            <person name="Matsuura N."/>
            <person name="Ohashi A."/>
            <person name="Tourlousse D.M."/>
            <person name="Sekiguchi Y."/>
        </authorList>
    </citation>
    <scope>NUCLEOTIDE SEQUENCE [LARGE SCALE GENOMIC DNA]</scope>
    <source>
        <strain evidence="9">JL</strain>
    </source>
</reference>
<evidence type="ECO:0000256" key="7">
    <source>
        <dbReference type="RuleBase" id="RU363032"/>
    </source>
</evidence>
<feature type="transmembrane region" description="Helical" evidence="7">
    <location>
        <begin position="149"/>
        <end position="169"/>
    </location>
</feature>
<keyword evidence="3" id="KW-1003">Cell membrane</keyword>
<evidence type="ECO:0000256" key="2">
    <source>
        <dbReference type="ARBA" id="ARBA00022448"/>
    </source>
</evidence>
<feature type="transmembrane region" description="Helical" evidence="7">
    <location>
        <begin position="245"/>
        <end position="269"/>
    </location>
</feature>
<evidence type="ECO:0000259" key="8">
    <source>
        <dbReference type="PROSITE" id="PS50928"/>
    </source>
</evidence>
<organism evidence="9">
    <name type="scientific">Tepidanaerobacter syntrophicus</name>
    <dbReference type="NCBI Taxonomy" id="224999"/>
    <lineage>
        <taxon>Bacteria</taxon>
        <taxon>Bacillati</taxon>
        <taxon>Bacillota</taxon>
        <taxon>Clostridia</taxon>
        <taxon>Thermosediminibacterales</taxon>
        <taxon>Tepidanaerobacteraceae</taxon>
        <taxon>Tepidanaerobacter</taxon>
    </lineage>
</organism>
<feature type="domain" description="ABC transmembrane type-1" evidence="8">
    <location>
        <begin position="78"/>
        <end position="269"/>
    </location>
</feature>
<comment type="similarity">
    <text evidence="7">Belongs to the binding-protein-dependent transport system permease family.</text>
</comment>
<evidence type="ECO:0000256" key="4">
    <source>
        <dbReference type="ARBA" id="ARBA00022692"/>
    </source>
</evidence>
<feature type="transmembrane region" description="Helical" evidence="7">
    <location>
        <begin position="202"/>
        <end position="225"/>
    </location>
</feature>
<dbReference type="PROSITE" id="PS50928">
    <property type="entry name" value="ABC_TM1"/>
    <property type="match status" value="1"/>
</dbReference>
<dbReference type="SUPFAM" id="SSF161098">
    <property type="entry name" value="MetI-like"/>
    <property type="match status" value="1"/>
</dbReference>
<feature type="transmembrane region" description="Helical" evidence="7">
    <location>
        <begin position="113"/>
        <end position="137"/>
    </location>
</feature>
<dbReference type="STRING" id="224999.GCA_001485475_00392"/>
<dbReference type="CDD" id="cd06261">
    <property type="entry name" value="TM_PBP2"/>
    <property type="match status" value="1"/>
</dbReference>
<proteinExistence type="inferred from homology"/>
<dbReference type="InterPro" id="IPR000515">
    <property type="entry name" value="MetI-like"/>
</dbReference>
<keyword evidence="4 7" id="KW-0812">Transmembrane</keyword>
<keyword evidence="6 7" id="KW-0472">Membrane</keyword>
<keyword evidence="2 7" id="KW-0813">Transport</keyword>
<dbReference type="GO" id="GO:0005886">
    <property type="term" value="C:plasma membrane"/>
    <property type="evidence" value="ECO:0007669"/>
    <property type="project" value="UniProtKB-SubCell"/>
</dbReference>
<dbReference type="Proteomes" id="UP000062160">
    <property type="component" value="Unassembled WGS sequence"/>
</dbReference>
<sequence>MANKKMKSSHRQKLGLSGSFIMVLLILWAVIILYPLFWMIMSSFKSYDEIYSNVWSLPGQWLISNYATAWEKGISSYFVNSVIVTAATIAGVVIIASLCAYGLSRYKSRGIDIALMLCTAGMMVNPQVCLIPLYVLLQKLGIHNTRLGLILPYITFRLPLSVLLIRSYFLSIPKEIEESAIIDGCSELGIYSRIYMPMSKPIIFTTIMLTAYYAWNEFLFAIIFIDSDKLKTIPSGLMNFRDALQTNWGVLLAGMVISAIPMIILLIALQKHLVRGMSEGALKG</sequence>
<evidence type="ECO:0000313" key="10">
    <source>
        <dbReference type="Proteomes" id="UP000062160"/>
    </source>
</evidence>
<keyword evidence="10" id="KW-1185">Reference proteome</keyword>
<gene>
    <name evidence="9" type="ORF">TSYNT_5237</name>
</gene>
<evidence type="ECO:0000256" key="5">
    <source>
        <dbReference type="ARBA" id="ARBA00022989"/>
    </source>
</evidence>
<comment type="subcellular location">
    <subcellularLocation>
        <location evidence="1 7">Cell membrane</location>
        <topology evidence="1 7">Multi-pass membrane protein</topology>
    </subcellularLocation>
</comment>
<accession>A0A0U9HCR3</accession>
<keyword evidence="5 7" id="KW-1133">Transmembrane helix</keyword>
<dbReference type="OrthoDB" id="61400at2"/>
<evidence type="ECO:0000256" key="3">
    <source>
        <dbReference type="ARBA" id="ARBA00022475"/>
    </source>
</evidence>
<protein>
    <submittedName>
        <fullName evidence="9">Raffinose/stachyose/melibiose transport system permease protein</fullName>
    </submittedName>
</protein>
<dbReference type="AlphaFoldDB" id="A0A0U9HCR3"/>
<dbReference type="GO" id="GO:0055085">
    <property type="term" value="P:transmembrane transport"/>
    <property type="evidence" value="ECO:0007669"/>
    <property type="project" value="InterPro"/>
</dbReference>
<dbReference type="EMBL" id="DF976999">
    <property type="protein sequence ID" value="GAQ24410.1"/>
    <property type="molecule type" value="Genomic_DNA"/>
</dbReference>
<name>A0A0U9HCR3_9FIRM</name>
<dbReference type="PANTHER" id="PTHR43744:SF8">
    <property type="entry name" value="SN-GLYCEROL-3-PHOSPHATE TRANSPORT SYSTEM PERMEASE PROTEIN UGPE"/>
    <property type="match status" value="1"/>
</dbReference>
<feature type="transmembrane region" description="Helical" evidence="7">
    <location>
        <begin position="20"/>
        <end position="41"/>
    </location>
</feature>
<dbReference type="Gene3D" id="1.10.3720.10">
    <property type="entry name" value="MetI-like"/>
    <property type="match status" value="1"/>
</dbReference>
<evidence type="ECO:0000313" key="9">
    <source>
        <dbReference type="EMBL" id="GAQ24410.1"/>
    </source>
</evidence>
<dbReference type="InterPro" id="IPR035906">
    <property type="entry name" value="MetI-like_sf"/>
</dbReference>
<evidence type="ECO:0000256" key="1">
    <source>
        <dbReference type="ARBA" id="ARBA00004651"/>
    </source>
</evidence>